<gene>
    <name evidence="3" type="ORF">GCM10018781_16490</name>
</gene>
<reference evidence="3" key="1">
    <citation type="journal article" date="2014" name="Int. J. Syst. Evol. Microbiol.">
        <title>Complete genome sequence of Corynebacterium casei LMG S-19264T (=DSM 44701T), isolated from a smear-ripened cheese.</title>
        <authorList>
            <consortium name="US DOE Joint Genome Institute (JGI-PGF)"/>
            <person name="Walter F."/>
            <person name="Albersmeier A."/>
            <person name="Kalinowski J."/>
            <person name="Ruckert C."/>
        </authorList>
    </citation>
    <scope>NUCLEOTIDE SEQUENCE</scope>
    <source>
        <strain evidence="3">JCM 4646</strain>
    </source>
</reference>
<feature type="compositionally biased region" description="Pro residues" evidence="1">
    <location>
        <begin position="260"/>
        <end position="271"/>
    </location>
</feature>
<evidence type="ECO:0000313" key="3">
    <source>
        <dbReference type="EMBL" id="GHH64922.1"/>
    </source>
</evidence>
<organism evidence="3 4">
    <name type="scientific">Kitasatospora indigofera</name>
    <dbReference type="NCBI Taxonomy" id="67307"/>
    <lineage>
        <taxon>Bacteria</taxon>
        <taxon>Bacillati</taxon>
        <taxon>Actinomycetota</taxon>
        <taxon>Actinomycetes</taxon>
        <taxon>Kitasatosporales</taxon>
        <taxon>Streptomycetaceae</taxon>
        <taxon>Kitasatospora</taxon>
    </lineage>
</organism>
<keyword evidence="2" id="KW-0732">Signal</keyword>
<dbReference type="EMBL" id="BNBO01000006">
    <property type="protein sequence ID" value="GHH64922.1"/>
    <property type="molecule type" value="Genomic_DNA"/>
</dbReference>
<feature type="region of interest" description="Disordered" evidence="1">
    <location>
        <begin position="254"/>
        <end position="280"/>
    </location>
</feature>
<dbReference type="Proteomes" id="UP000617734">
    <property type="component" value="Unassembled WGS sequence"/>
</dbReference>
<protein>
    <recommendedName>
        <fullName evidence="5">Phage tail protein</fullName>
    </recommendedName>
</protein>
<evidence type="ECO:0000313" key="4">
    <source>
        <dbReference type="Proteomes" id="UP000617734"/>
    </source>
</evidence>
<comment type="caution">
    <text evidence="3">The sequence shown here is derived from an EMBL/GenBank/DDBJ whole genome shotgun (WGS) entry which is preliminary data.</text>
</comment>
<reference evidence="3" key="2">
    <citation type="submission" date="2020-09" db="EMBL/GenBank/DDBJ databases">
        <authorList>
            <person name="Sun Q."/>
            <person name="Ohkuma M."/>
        </authorList>
    </citation>
    <scope>NUCLEOTIDE SEQUENCE</scope>
    <source>
        <strain evidence="3">JCM 4646</strain>
    </source>
</reference>
<feature type="signal peptide" evidence="2">
    <location>
        <begin position="1"/>
        <end position="21"/>
    </location>
</feature>
<sequence>MTRSLQLMLLTGRVIPAPAPAALVDALQSVRITSSSGSASGFQLTFAVGRQSPVTQVMLPGGQLDPRTRVIVVAVVAGVPHVLMDGVITRHELNPGQTPGSSTLTLTGEDLSLLMDLGHVERGHPGLPHHLRVLLVCARYAQYGIVPVAVPPMISVVPNPAVQIPVQSATDLAYLRALAAEVGHVFFVEPGPVPGTSTAYWGPEVRTGQPQPALTVDSGTAGNVESLSFGLDGLSRTRYTARYVEPVTRATTAVPDIGPLHPPLGQSPPPALRERPLTGQGGRSVAEAQLWGLGRTAESADAVTGHGRLDVLRYGHVLNARRLVGVRGAGRSYDGLYYVRSVTHDIARGAYKQSFTLVRDGLVPRASVVIP</sequence>
<keyword evidence="4" id="KW-1185">Reference proteome</keyword>
<dbReference type="RefSeq" id="WP_190210134.1">
    <property type="nucleotide sequence ID" value="NZ_BNBO01000006.1"/>
</dbReference>
<dbReference type="AlphaFoldDB" id="A0A919FGS0"/>
<name>A0A919FGS0_9ACTN</name>
<evidence type="ECO:0000256" key="1">
    <source>
        <dbReference type="SAM" id="MobiDB-lite"/>
    </source>
</evidence>
<evidence type="ECO:0000256" key="2">
    <source>
        <dbReference type="SAM" id="SignalP"/>
    </source>
</evidence>
<dbReference type="GeneID" id="95352142"/>
<evidence type="ECO:0008006" key="5">
    <source>
        <dbReference type="Google" id="ProtNLM"/>
    </source>
</evidence>
<proteinExistence type="predicted"/>
<feature type="chain" id="PRO_5037001931" description="Phage tail protein" evidence="2">
    <location>
        <begin position="22"/>
        <end position="371"/>
    </location>
</feature>
<accession>A0A919FGS0</accession>